<proteinExistence type="predicted"/>
<reference evidence="4" key="1">
    <citation type="submission" date="2021-07" db="EMBL/GenBank/DDBJ databases">
        <title>Draft genome of Mortierella alpina, strain LL118, isolated from an aspen leaf litter sample.</title>
        <authorList>
            <person name="Yang S."/>
            <person name="Vinatzer B.A."/>
        </authorList>
    </citation>
    <scope>NUCLEOTIDE SEQUENCE</scope>
    <source>
        <strain evidence="4">LL118</strain>
    </source>
</reference>
<evidence type="ECO:0000256" key="2">
    <source>
        <dbReference type="SAM" id="Phobius"/>
    </source>
</evidence>
<evidence type="ECO:0000256" key="3">
    <source>
        <dbReference type="SAM" id="SignalP"/>
    </source>
</evidence>
<keyword evidence="2" id="KW-0812">Transmembrane</keyword>
<evidence type="ECO:0000313" key="4">
    <source>
        <dbReference type="EMBL" id="KAG9326046.1"/>
    </source>
</evidence>
<organism evidence="4 5">
    <name type="scientific">Mortierella alpina</name>
    <name type="common">Oleaginous fungus</name>
    <name type="synonym">Mortierella renispora</name>
    <dbReference type="NCBI Taxonomy" id="64518"/>
    <lineage>
        <taxon>Eukaryota</taxon>
        <taxon>Fungi</taxon>
        <taxon>Fungi incertae sedis</taxon>
        <taxon>Mucoromycota</taxon>
        <taxon>Mortierellomycotina</taxon>
        <taxon>Mortierellomycetes</taxon>
        <taxon>Mortierellales</taxon>
        <taxon>Mortierellaceae</taxon>
        <taxon>Mortierella</taxon>
    </lineage>
</organism>
<keyword evidence="2" id="KW-0472">Membrane</keyword>
<protein>
    <recommendedName>
        <fullName evidence="6">Mid2 domain-containing protein</fullName>
    </recommendedName>
</protein>
<comment type="caution">
    <text evidence="4">The sequence shown here is derived from an EMBL/GenBank/DDBJ whole genome shotgun (WGS) entry which is preliminary data.</text>
</comment>
<evidence type="ECO:0008006" key="6">
    <source>
        <dbReference type="Google" id="ProtNLM"/>
    </source>
</evidence>
<name>A0A9P8D0S6_MORAP</name>
<feature type="signal peptide" evidence="3">
    <location>
        <begin position="1"/>
        <end position="28"/>
    </location>
</feature>
<keyword evidence="2" id="KW-1133">Transmembrane helix</keyword>
<sequence>MFTAHGCLAHAVLCGLLFLQFALQQTSAQAPACNTAPICAPLAGAEWAENTLQSVVWNPKMTAPFDQYEKVDMHVVDDANPARHNLLQGEVDLNIGVMAVRLEAILFPEDLPIRRSCHIVLTGVGNSLDGSHRTLNSSSFFMIRTMKSVNGTLVPLPSTAPTQSPSGSVAVPTSTTTRFSSAKSTVASTTSEGFPVSATQPAQSGKSPALSPLVIALISVGSAAMLIALVALGLLYRTRRRFKGNTGGHFKSLHDHPNSPTDGASKSSIFKSEGGQDLGVAEAPFLGPTFGGGLAGRNSSNTARSAEPMMKGAPGMLGYNNEALPSSSAPLPLLERKSSTLCHAPESASDAAAATTTAGVGAVVAGAGAAAGTKETDSAAGVVDRQGKPTKEPVLSAGDAQLIAETFRKSMRKPRWEDEDDEEEEERDEARRAAKELLRKELSEEGVDVQRGVQRRVTIRDRPHRSSLSPPVSQSVSVPEP</sequence>
<evidence type="ECO:0000313" key="5">
    <source>
        <dbReference type="Proteomes" id="UP000717515"/>
    </source>
</evidence>
<feature type="compositionally biased region" description="Basic and acidic residues" evidence="1">
    <location>
        <begin position="428"/>
        <end position="443"/>
    </location>
</feature>
<gene>
    <name evidence="4" type="ORF">KVV02_000757</name>
</gene>
<feature type="compositionally biased region" description="Polar residues" evidence="1">
    <location>
        <begin position="159"/>
        <end position="179"/>
    </location>
</feature>
<feature type="region of interest" description="Disordered" evidence="1">
    <location>
        <begin position="157"/>
        <end position="184"/>
    </location>
</feature>
<evidence type="ECO:0000256" key="1">
    <source>
        <dbReference type="SAM" id="MobiDB-lite"/>
    </source>
</evidence>
<feature type="region of interest" description="Disordered" evidence="1">
    <location>
        <begin position="410"/>
        <end position="481"/>
    </location>
</feature>
<feature type="transmembrane region" description="Helical" evidence="2">
    <location>
        <begin position="213"/>
        <end position="236"/>
    </location>
</feature>
<feature type="compositionally biased region" description="Polar residues" evidence="1">
    <location>
        <begin position="258"/>
        <end position="270"/>
    </location>
</feature>
<dbReference type="EMBL" id="JAIFTL010000027">
    <property type="protein sequence ID" value="KAG9326046.1"/>
    <property type="molecule type" value="Genomic_DNA"/>
</dbReference>
<feature type="compositionally biased region" description="Acidic residues" evidence="1">
    <location>
        <begin position="417"/>
        <end position="427"/>
    </location>
</feature>
<feature type="chain" id="PRO_5040342012" description="Mid2 domain-containing protein" evidence="3">
    <location>
        <begin position="29"/>
        <end position="481"/>
    </location>
</feature>
<accession>A0A9P8D0S6</accession>
<dbReference type="Proteomes" id="UP000717515">
    <property type="component" value="Unassembled WGS sequence"/>
</dbReference>
<dbReference type="AlphaFoldDB" id="A0A9P8D0S6"/>
<keyword evidence="3" id="KW-0732">Signal</keyword>
<feature type="region of interest" description="Disordered" evidence="1">
    <location>
        <begin position="247"/>
        <end position="272"/>
    </location>
</feature>
<feature type="compositionally biased region" description="Low complexity" evidence="1">
    <location>
        <begin position="466"/>
        <end position="481"/>
    </location>
</feature>